<protein>
    <submittedName>
        <fullName evidence="1">Uncharacterized protein</fullName>
    </submittedName>
</protein>
<comment type="caution">
    <text evidence="1">The sequence shown here is derived from an EMBL/GenBank/DDBJ whole genome shotgun (WGS) entry which is preliminary data.</text>
</comment>
<organism evidence="1 2">
    <name type="scientific">Lojkania enalia</name>
    <dbReference type="NCBI Taxonomy" id="147567"/>
    <lineage>
        <taxon>Eukaryota</taxon>
        <taxon>Fungi</taxon>
        <taxon>Dikarya</taxon>
        <taxon>Ascomycota</taxon>
        <taxon>Pezizomycotina</taxon>
        <taxon>Dothideomycetes</taxon>
        <taxon>Pleosporomycetidae</taxon>
        <taxon>Pleosporales</taxon>
        <taxon>Pleosporales incertae sedis</taxon>
        <taxon>Lojkania</taxon>
    </lineage>
</organism>
<dbReference type="Proteomes" id="UP000800093">
    <property type="component" value="Unassembled WGS sequence"/>
</dbReference>
<name>A0A9P4KHF8_9PLEO</name>
<evidence type="ECO:0000313" key="1">
    <source>
        <dbReference type="EMBL" id="KAF2268685.1"/>
    </source>
</evidence>
<sequence length="180" mass="20855">MTEPTQARFSTGVQSTIDAPNFSWEHPVPDNDFWRSFRYPSARNFLQCLSPKEADALQLNEKYSSLPLEEKQSVLVKTLEDRIKREEIDRKPFRETNHAAWRKTMLAISSMYYDAGKLDETMKIAEMLIEHRVDKSNPSFHHSLATMPVDRGESDDFVRAEEMELACTVWLDEILGKDSP</sequence>
<evidence type="ECO:0000313" key="2">
    <source>
        <dbReference type="Proteomes" id="UP000800093"/>
    </source>
</evidence>
<keyword evidence="2" id="KW-1185">Reference proteome</keyword>
<dbReference type="EMBL" id="ML986585">
    <property type="protein sequence ID" value="KAF2268685.1"/>
    <property type="molecule type" value="Genomic_DNA"/>
</dbReference>
<reference evidence="2" key="1">
    <citation type="journal article" date="2020" name="Stud. Mycol.">
        <title>101 Dothideomycetes genomes: A test case for predicting lifestyles and emergence of pathogens.</title>
        <authorList>
            <person name="Haridas S."/>
            <person name="Albert R."/>
            <person name="Binder M."/>
            <person name="Bloem J."/>
            <person name="LaButti K."/>
            <person name="Salamov A."/>
            <person name="Andreopoulos B."/>
            <person name="Baker S."/>
            <person name="Barry K."/>
            <person name="Bills G."/>
            <person name="Bluhm B."/>
            <person name="Cannon C."/>
            <person name="Castanera R."/>
            <person name="Culley D."/>
            <person name="Daum C."/>
            <person name="Ezra D."/>
            <person name="Gonzalez J."/>
            <person name="Henrissat B."/>
            <person name="Kuo A."/>
            <person name="Liang C."/>
            <person name="Lipzen A."/>
            <person name="Lutzoni F."/>
            <person name="Magnuson J."/>
            <person name="Mondo S."/>
            <person name="Nolan M."/>
            <person name="Ohm R."/>
            <person name="Pangilinan J."/>
            <person name="Park H.-J."/>
            <person name="Ramirez L."/>
            <person name="Alfaro M."/>
            <person name="Sun H."/>
            <person name="Tritt A."/>
            <person name="Yoshinaga Y."/>
            <person name="Zwiers L.-H."/>
            <person name="Turgeon B."/>
            <person name="Goodwin S."/>
            <person name="Spatafora J."/>
            <person name="Crous P."/>
            <person name="Grigoriev I."/>
        </authorList>
    </citation>
    <scope>NUCLEOTIDE SEQUENCE [LARGE SCALE GENOMIC DNA]</scope>
    <source>
        <strain evidence="2">CBS 304.66</strain>
    </source>
</reference>
<dbReference type="AlphaFoldDB" id="A0A9P4KHF8"/>
<dbReference type="OrthoDB" id="3913903at2759"/>
<accession>A0A9P4KHF8</accession>
<gene>
    <name evidence="1" type="ORF">CC78DRAFT_540537</name>
</gene>
<proteinExistence type="predicted"/>